<evidence type="ECO:0000256" key="1">
    <source>
        <dbReference type="ARBA" id="ARBA00004240"/>
    </source>
</evidence>
<evidence type="ECO:0000313" key="4">
    <source>
        <dbReference type="EMBL" id="CAD8049707.1"/>
    </source>
</evidence>
<dbReference type="GO" id="GO:0005783">
    <property type="term" value="C:endoplasmic reticulum"/>
    <property type="evidence" value="ECO:0007669"/>
    <property type="project" value="UniProtKB-SubCell"/>
</dbReference>
<gene>
    <name evidence="4" type="ORF">PPRIM_AZ9-3.1.T0140124</name>
</gene>
<keyword evidence="5" id="KW-1185">Reference proteome</keyword>
<evidence type="ECO:0008006" key="6">
    <source>
        <dbReference type="Google" id="ProtNLM"/>
    </source>
</evidence>
<comment type="similarity">
    <text evidence="2">Belongs to the short-chain dehydrogenases/reductases (SDR) family.</text>
</comment>
<dbReference type="AlphaFoldDB" id="A0A8S1K4C8"/>
<dbReference type="Pfam" id="PF00106">
    <property type="entry name" value="adh_short"/>
    <property type="match status" value="1"/>
</dbReference>
<dbReference type="PANTHER" id="PTHR43899">
    <property type="entry name" value="RH59310P"/>
    <property type="match status" value="1"/>
</dbReference>
<dbReference type="OMA" id="LVAPGMM"/>
<reference evidence="4" key="1">
    <citation type="submission" date="2021-01" db="EMBL/GenBank/DDBJ databases">
        <authorList>
            <consortium name="Genoscope - CEA"/>
            <person name="William W."/>
        </authorList>
    </citation>
    <scope>NUCLEOTIDE SEQUENCE</scope>
</reference>
<comment type="subcellular location">
    <subcellularLocation>
        <location evidence="1">Endoplasmic reticulum</location>
    </subcellularLocation>
</comment>
<dbReference type="Proteomes" id="UP000688137">
    <property type="component" value="Unassembled WGS sequence"/>
</dbReference>
<dbReference type="CDD" id="cd05356">
    <property type="entry name" value="17beta-HSD1_like_SDR_c"/>
    <property type="match status" value="1"/>
</dbReference>
<dbReference type="InterPro" id="IPR051019">
    <property type="entry name" value="VLCFA-Steroid_DH"/>
</dbReference>
<comment type="caution">
    <text evidence="4">The sequence shown here is derived from an EMBL/GenBank/DDBJ whole genome shotgun (WGS) entry which is preliminary data.</text>
</comment>
<proteinExistence type="inferred from homology"/>
<dbReference type="EMBL" id="CAJJDM010000011">
    <property type="protein sequence ID" value="CAD8049707.1"/>
    <property type="molecule type" value="Genomic_DNA"/>
</dbReference>
<dbReference type="InterPro" id="IPR002347">
    <property type="entry name" value="SDR_fam"/>
</dbReference>
<dbReference type="PIRSF" id="PIRSF000126">
    <property type="entry name" value="11-beta-HSD1"/>
    <property type="match status" value="1"/>
</dbReference>
<sequence>MIDYLFLIIELYGLRTVLYWVFLLLGEIYKCLQPFPDIKKKYGQDCWAVITGATDGIGKAYCQELVKQNVNVCMIIRNKEKGEKLIQELSAKSSSKFRIVIADFIRCSDVDFFDKIYEQIKDLDIGILINNVGVSMKNPFERQSEVDIRQMLTINIFPVVFLTKKILPIMKQRKSRSAIINLSSIAGRLPLPYHQTYSATKAFDDHFTQSLAIEVEGIDILSHRPFFVTTPLTNYEKEAGAITPEQCARGGLQRLGLEVTSHGYWYHRVMGFLLTYIIPQFVRTRQLKQILIKRAKKNQ</sequence>
<evidence type="ECO:0000256" key="2">
    <source>
        <dbReference type="ARBA" id="ARBA00006484"/>
    </source>
</evidence>
<name>A0A8S1K4C8_PARPR</name>
<accession>A0A8S1K4C8</accession>
<dbReference type="InterPro" id="IPR020904">
    <property type="entry name" value="Sc_DH/Rdtase_CS"/>
</dbReference>
<evidence type="ECO:0000256" key="3">
    <source>
        <dbReference type="ARBA" id="ARBA00023002"/>
    </source>
</evidence>
<dbReference type="PANTHER" id="PTHR43899:SF13">
    <property type="entry name" value="RH59310P"/>
    <property type="match status" value="1"/>
</dbReference>
<organism evidence="4 5">
    <name type="scientific">Paramecium primaurelia</name>
    <dbReference type="NCBI Taxonomy" id="5886"/>
    <lineage>
        <taxon>Eukaryota</taxon>
        <taxon>Sar</taxon>
        <taxon>Alveolata</taxon>
        <taxon>Ciliophora</taxon>
        <taxon>Intramacronucleata</taxon>
        <taxon>Oligohymenophorea</taxon>
        <taxon>Peniculida</taxon>
        <taxon>Parameciidae</taxon>
        <taxon>Paramecium</taxon>
    </lineage>
</organism>
<dbReference type="GO" id="GO:0016491">
    <property type="term" value="F:oxidoreductase activity"/>
    <property type="evidence" value="ECO:0007669"/>
    <property type="project" value="UniProtKB-KW"/>
</dbReference>
<dbReference type="PROSITE" id="PS00061">
    <property type="entry name" value="ADH_SHORT"/>
    <property type="match status" value="1"/>
</dbReference>
<keyword evidence="3" id="KW-0560">Oxidoreductase</keyword>
<evidence type="ECO:0000313" key="5">
    <source>
        <dbReference type="Proteomes" id="UP000688137"/>
    </source>
</evidence>
<protein>
    <recommendedName>
        <fullName evidence="6">Steroid dehydrogenase</fullName>
    </recommendedName>
</protein>